<comment type="caution">
    <text evidence="3">The sequence shown here is derived from an EMBL/GenBank/DDBJ whole genome shotgun (WGS) entry which is preliminary data.</text>
</comment>
<dbReference type="GO" id="GO:2000779">
    <property type="term" value="P:regulation of double-strand break repair"/>
    <property type="evidence" value="ECO:0007669"/>
    <property type="project" value="TreeGrafter"/>
</dbReference>
<dbReference type="PANTHER" id="PTHR13468">
    <property type="entry name" value="DEK PROTEIN"/>
    <property type="match status" value="1"/>
</dbReference>
<accession>A0A8K0IXE3</accession>
<comment type="similarity">
    <text evidence="1">Belongs to the WEB family.</text>
</comment>
<evidence type="ECO:0000313" key="4">
    <source>
        <dbReference type="Proteomes" id="UP000797356"/>
    </source>
</evidence>
<evidence type="ECO:0000313" key="3">
    <source>
        <dbReference type="EMBL" id="KAG1370129.1"/>
    </source>
</evidence>
<dbReference type="GO" id="GO:0003677">
    <property type="term" value="F:DNA binding"/>
    <property type="evidence" value="ECO:0007669"/>
    <property type="project" value="InterPro"/>
</dbReference>
<feature type="region of interest" description="Disordered" evidence="2">
    <location>
        <begin position="1"/>
        <end position="47"/>
    </location>
</feature>
<organism evidence="3 4">
    <name type="scientific">Cocos nucifera</name>
    <name type="common">Coconut palm</name>
    <dbReference type="NCBI Taxonomy" id="13894"/>
    <lineage>
        <taxon>Eukaryota</taxon>
        <taxon>Viridiplantae</taxon>
        <taxon>Streptophyta</taxon>
        <taxon>Embryophyta</taxon>
        <taxon>Tracheophyta</taxon>
        <taxon>Spermatophyta</taxon>
        <taxon>Magnoliopsida</taxon>
        <taxon>Liliopsida</taxon>
        <taxon>Arecaceae</taxon>
        <taxon>Arecoideae</taxon>
        <taxon>Cocoseae</taxon>
        <taxon>Attaleinae</taxon>
        <taxon>Cocos</taxon>
    </lineage>
</organism>
<dbReference type="GO" id="GO:0005634">
    <property type="term" value="C:nucleus"/>
    <property type="evidence" value="ECO:0007669"/>
    <property type="project" value="TreeGrafter"/>
</dbReference>
<dbReference type="Proteomes" id="UP000797356">
    <property type="component" value="Chromosome 15"/>
</dbReference>
<name>A0A8K0IXE3_COCNU</name>
<reference evidence="3" key="1">
    <citation type="journal article" date="2017" name="Gigascience">
        <title>The genome draft of coconut (Cocos nucifera).</title>
        <authorList>
            <person name="Xiao Y."/>
            <person name="Xu P."/>
            <person name="Fan H."/>
            <person name="Baudouin L."/>
            <person name="Xia W."/>
            <person name="Bocs S."/>
            <person name="Xu J."/>
            <person name="Li Q."/>
            <person name="Guo A."/>
            <person name="Zhou L."/>
            <person name="Li J."/>
            <person name="Wu Y."/>
            <person name="Ma Z."/>
            <person name="Armero A."/>
            <person name="Issali A.E."/>
            <person name="Liu N."/>
            <person name="Peng M."/>
            <person name="Yang Y."/>
        </authorList>
    </citation>
    <scope>NUCLEOTIDE SEQUENCE</scope>
    <source>
        <tissue evidence="3">Spear leaf of Hainan Tall coconut</tissue>
    </source>
</reference>
<dbReference type="EMBL" id="CM017886">
    <property type="protein sequence ID" value="KAG1370129.1"/>
    <property type="molecule type" value="Genomic_DNA"/>
</dbReference>
<dbReference type="GO" id="GO:0042393">
    <property type="term" value="F:histone binding"/>
    <property type="evidence" value="ECO:0007669"/>
    <property type="project" value="TreeGrafter"/>
</dbReference>
<proteinExistence type="inferred from homology"/>
<keyword evidence="4" id="KW-1185">Reference proteome</keyword>
<dbReference type="InterPro" id="IPR008545">
    <property type="entry name" value="Web"/>
</dbReference>
<sequence>MSEAQGGRKRKRRGEAKASGSGNAKSVVKTAEERKTRSALTEEAALAARPVRERKPVDRFVAGAPQPRKVGESMAFSIEPDEKSISASKAIEKIVEDPTLELMTTKELLEFAQAAHLEAEEQRISAVLAWEQDKLNWEKELKHAEGEVLKDISLTENSVSHDSGVQIADSPDRSETDGGSMIYLVAPPTEKSTVSADIIGGLGRCMSTGRDNPRGSLSRVAVVVFNHVLVDVASRAIMDYKKDPNTYQHARAHLWKEVADIYKIFLVGSCGHALSSNAPSAEVSKPDKLIEMAVLNVLVDKKGFSKKLLFDQHRLQLRYSYMASIPPYYEDQEDLDLIASLLQLGEIDTGASMIDRVGVVVFKLSRRKDDENIQVLHTILYGRKSNAYSWKKNILQFSGFVWAKNKEKERAKVKERLDKCNKERLLAFCELLDIPDTKATTKKGEISAKLLEFLESPHVTRRDVVLAENVEVLCFF</sequence>
<protein>
    <submittedName>
        <fullName evidence="3">Uncharacterized protein</fullName>
    </submittedName>
</protein>
<evidence type="ECO:0000256" key="1">
    <source>
        <dbReference type="ARBA" id="ARBA00005485"/>
    </source>
</evidence>
<dbReference type="OrthoDB" id="370884at2759"/>
<dbReference type="Pfam" id="PF05701">
    <property type="entry name" value="WEMBL"/>
    <property type="match status" value="1"/>
</dbReference>
<dbReference type="GO" id="GO:0006325">
    <property type="term" value="P:chromatin organization"/>
    <property type="evidence" value="ECO:0007669"/>
    <property type="project" value="InterPro"/>
</dbReference>
<evidence type="ECO:0000256" key="2">
    <source>
        <dbReference type="SAM" id="MobiDB-lite"/>
    </source>
</evidence>
<dbReference type="PANTHER" id="PTHR13468:SF1">
    <property type="entry name" value="PROTEIN DEK"/>
    <property type="match status" value="1"/>
</dbReference>
<dbReference type="AlphaFoldDB" id="A0A8K0IXE3"/>
<dbReference type="InterPro" id="IPR044198">
    <property type="entry name" value="DEK"/>
</dbReference>
<reference evidence="3" key="2">
    <citation type="submission" date="2019-07" db="EMBL/GenBank/DDBJ databases">
        <authorList>
            <person name="Yang Y."/>
            <person name="Bocs S."/>
            <person name="Baudouin L."/>
        </authorList>
    </citation>
    <scope>NUCLEOTIDE SEQUENCE</scope>
    <source>
        <tissue evidence="3">Spear leaf of Hainan Tall coconut</tissue>
    </source>
</reference>
<gene>
    <name evidence="3" type="ORF">COCNU_15G004950</name>
</gene>